<dbReference type="Pfam" id="PF07963">
    <property type="entry name" value="N_methyl"/>
    <property type="match status" value="1"/>
</dbReference>
<name>A0A846HFD4_9CYAN</name>
<gene>
    <name evidence="2" type="ORF">PI95_023025</name>
</gene>
<keyword evidence="1" id="KW-0812">Transmembrane</keyword>
<evidence type="ECO:0000313" key="2">
    <source>
        <dbReference type="EMBL" id="NEU75350.1"/>
    </source>
</evidence>
<dbReference type="GO" id="GO:0005886">
    <property type="term" value="C:plasma membrane"/>
    <property type="evidence" value="ECO:0007669"/>
    <property type="project" value="UniProtKB-SubCell"/>
</dbReference>
<dbReference type="SUPFAM" id="SSF54523">
    <property type="entry name" value="Pili subunits"/>
    <property type="match status" value="1"/>
</dbReference>
<dbReference type="EMBL" id="JTCM02000066">
    <property type="protein sequence ID" value="NEU75350.1"/>
    <property type="molecule type" value="Genomic_DNA"/>
</dbReference>
<feature type="transmembrane region" description="Helical" evidence="1">
    <location>
        <begin position="28"/>
        <end position="50"/>
    </location>
</feature>
<dbReference type="Proteomes" id="UP000031549">
    <property type="component" value="Unassembled WGS sequence"/>
</dbReference>
<comment type="caution">
    <text evidence="2">The sequence shown here is derived from an EMBL/GenBank/DDBJ whole genome shotgun (WGS) entry which is preliminary data.</text>
</comment>
<dbReference type="RefSeq" id="WP_052324888.1">
    <property type="nucleotide sequence ID" value="NZ_JTCM02000066.1"/>
</dbReference>
<dbReference type="PROSITE" id="PS00409">
    <property type="entry name" value="PROKAR_NTER_METHYL"/>
    <property type="match status" value="1"/>
</dbReference>
<keyword evidence="1" id="KW-1133">Transmembrane helix</keyword>
<proteinExistence type="predicted"/>
<keyword evidence="3" id="KW-1185">Reference proteome</keyword>
<dbReference type="InterPro" id="IPR012902">
    <property type="entry name" value="N_methyl_site"/>
</dbReference>
<dbReference type="NCBIfam" id="TIGR02532">
    <property type="entry name" value="IV_pilin_GFxxxE"/>
    <property type="match status" value="1"/>
</dbReference>
<dbReference type="GO" id="GO:0015628">
    <property type="term" value="P:protein secretion by the type II secretion system"/>
    <property type="evidence" value="ECO:0007669"/>
    <property type="project" value="InterPro"/>
</dbReference>
<dbReference type="GO" id="GO:0015627">
    <property type="term" value="C:type II protein secretion system complex"/>
    <property type="evidence" value="ECO:0007669"/>
    <property type="project" value="InterPro"/>
</dbReference>
<sequence>MEKILVRLLLLVNTKNISKNRFNSGFTLLEILVVVVLIGLLAAIALPSWLTFVNVQRLNTAQNQVYNAMRQAQSQATNEKLTWQASFRVNNDIVQWAVHPATVNPTDAKWNNLDYNVRLDSETTLPEPNSIRKFQFDYKGNVKQLGRITLSSPYAGKAKRCVYVSTLLGTMRTAKERATTKDGDYCY</sequence>
<evidence type="ECO:0000256" key="1">
    <source>
        <dbReference type="SAM" id="Phobius"/>
    </source>
</evidence>
<organism evidence="2 3">
    <name type="scientific">Hassallia byssoidea VB512170</name>
    <dbReference type="NCBI Taxonomy" id="1304833"/>
    <lineage>
        <taxon>Bacteria</taxon>
        <taxon>Bacillati</taxon>
        <taxon>Cyanobacteriota</taxon>
        <taxon>Cyanophyceae</taxon>
        <taxon>Nostocales</taxon>
        <taxon>Tolypothrichaceae</taxon>
        <taxon>Hassallia</taxon>
    </lineage>
</organism>
<keyword evidence="1" id="KW-0472">Membrane</keyword>
<evidence type="ECO:0000313" key="3">
    <source>
        <dbReference type="Proteomes" id="UP000031549"/>
    </source>
</evidence>
<dbReference type="Gene3D" id="3.30.700.10">
    <property type="entry name" value="Glycoprotein, Type 4 Pilin"/>
    <property type="match status" value="1"/>
</dbReference>
<reference evidence="2 3" key="1">
    <citation type="journal article" date="2015" name="Genome Announc.">
        <title>Draft Genome Sequence of Cyanobacterium Hassallia byssoidea Strain VB512170, Isolated from Monuments in India.</title>
        <authorList>
            <person name="Singh D."/>
            <person name="Chandrababunaidu M.M."/>
            <person name="Panda A."/>
            <person name="Sen D."/>
            <person name="Bhattacharyya S."/>
            <person name="Adhikary S.P."/>
            <person name="Tripathy S."/>
        </authorList>
    </citation>
    <scope>NUCLEOTIDE SEQUENCE [LARGE SCALE GENOMIC DNA]</scope>
    <source>
        <strain evidence="2 3">VB512170</strain>
    </source>
</reference>
<dbReference type="InterPro" id="IPR045584">
    <property type="entry name" value="Pilin-like"/>
</dbReference>
<dbReference type="AlphaFoldDB" id="A0A846HFD4"/>
<dbReference type="PANTHER" id="PTHR30093">
    <property type="entry name" value="GENERAL SECRETION PATHWAY PROTEIN G"/>
    <property type="match status" value="1"/>
</dbReference>
<protein>
    <submittedName>
        <fullName evidence="2">Prepilin-type N-terminal cleavage/methylation domain-containing protein</fullName>
    </submittedName>
</protein>
<accession>A0A846HFD4</accession>